<sequence length="209" mass="22576">MAVITANKEVILSAGSVQSPQLLELSGIGNASILAAAGVEQMVYLPSVGENLQDHVRITTAYQLHPNYTSPNILRFNTTYAAQQLQAWTLGETSWYDEISVGTRVPQFEVLFDDGYLGMKRYPAVGSSLYGKLFFSFIASIQHAAPTSTAEILPKEDGGVVDPELKVYGLSNLRIVDASVISLNPSGHIQTPVCGIAERAAQMITAQWS</sequence>
<evidence type="ECO:0000313" key="8">
    <source>
        <dbReference type="Proteomes" id="UP001295740"/>
    </source>
</evidence>
<dbReference type="GO" id="GO:0016614">
    <property type="term" value="F:oxidoreductase activity, acting on CH-OH group of donors"/>
    <property type="evidence" value="ECO:0007669"/>
    <property type="project" value="InterPro"/>
</dbReference>
<comment type="similarity">
    <text evidence="2">Belongs to the GMC oxidoreductase family.</text>
</comment>
<accession>A0AAI8VI73</accession>
<evidence type="ECO:0000256" key="3">
    <source>
        <dbReference type="ARBA" id="ARBA00022630"/>
    </source>
</evidence>
<dbReference type="Gene3D" id="3.50.50.60">
    <property type="entry name" value="FAD/NAD(P)-binding domain"/>
    <property type="match status" value="2"/>
</dbReference>
<keyword evidence="3" id="KW-0285">Flavoprotein</keyword>
<dbReference type="InterPro" id="IPR036188">
    <property type="entry name" value="FAD/NAD-bd_sf"/>
</dbReference>
<evidence type="ECO:0000256" key="5">
    <source>
        <dbReference type="ARBA" id="ARBA00023002"/>
    </source>
</evidence>
<evidence type="ECO:0000256" key="4">
    <source>
        <dbReference type="ARBA" id="ARBA00022827"/>
    </source>
</evidence>
<evidence type="ECO:0000256" key="1">
    <source>
        <dbReference type="ARBA" id="ARBA00001974"/>
    </source>
</evidence>
<dbReference type="Proteomes" id="UP001295740">
    <property type="component" value="Unassembled WGS sequence"/>
</dbReference>
<comment type="cofactor">
    <cofactor evidence="1">
        <name>FAD</name>
        <dbReference type="ChEBI" id="CHEBI:57692"/>
    </cofactor>
</comment>
<dbReference type="PANTHER" id="PTHR11552:SF201">
    <property type="entry name" value="GLUCOSE-METHANOL-CHOLINE OXIDOREDUCTASE N-TERMINAL DOMAIN-CONTAINING PROTEIN"/>
    <property type="match status" value="1"/>
</dbReference>
<dbReference type="PROSITE" id="PS00624">
    <property type="entry name" value="GMC_OXRED_2"/>
    <property type="match status" value="1"/>
</dbReference>
<dbReference type="Pfam" id="PF00732">
    <property type="entry name" value="GMC_oxred_N"/>
    <property type="match status" value="1"/>
</dbReference>
<organism evidence="7 8">
    <name type="scientific">Anthostomella pinea</name>
    <dbReference type="NCBI Taxonomy" id="933095"/>
    <lineage>
        <taxon>Eukaryota</taxon>
        <taxon>Fungi</taxon>
        <taxon>Dikarya</taxon>
        <taxon>Ascomycota</taxon>
        <taxon>Pezizomycotina</taxon>
        <taxon>Sordariomycetes</taxon>
        <taxon>Xylariomycetidae</taxon>
        <taxon>Xylariales</taxon>
        <taxon>Xylariaceae</taxon>
        <taxon>Anthostomella</taxon>
    </lineage>
</organism>
<dbReference type="InterPro" id="IPR012132">
    <property type="entry name" value="GMC_OxRdtase"/>
</dbReference>
<feature type="domain" description="Glucose-methanol-choline oxidoreductase N-terminal" evidence="6">
    <location>
        <begin position="15"/>
        <end position="29"/>
    </location>
</feature>
<dbReference type="AlphaFoldDB" id="A0AAI8VI73"/>
<keyword evidence="5" id="KW-0560">Oxidoreductase</keyword>
<dbReference type="EMBL" id="CAUWAG010000007">
    <property type="protein sequence ID" value="CAJ2504870.1"/>
    <property type="molecule type" value="Genomic_DNA"/>
</dbReference>
<dbReference type="GO" id="GO:0050660">
    <property type="term" value="F:flavin adenine dinucleotide binding"/>
    <property type="evidence" value="ECO:0007669"/>
    <property type="project" value="InterPro"/>
</dbReference>
<dbReference type="InterPro" id="IPR000172">
    <property type="entry name" value="GMC_OxRdtase_N"/>
</dbReference>
<comment type="caution">
    <text evidence="7">The sequence shown here is derived from an EMBL/GenBank/DDBJ whole genome shotgun (WGS) entry which is preliminary data.</text>
</comment>
<evidence type="ECO:0000313" key="7">
    <source>
        <dbReference type="EMBL" id="CAJ2504870.1"/>
    </source>
</evidence>
<dbReference type="PANTHER" id="PTHR11552">
    <property type="entry name" value="GLUCOSE-METHANOL-CHOLINE GMC OXIDOREDUCTASE"/>
    <property type="match status" value="1"/>
</dbReference>
<keyword evidence="4" id="KW-0274">FAD</keyword>
<keyword evidence="8" id="KW-1185">Reference proteome</keyword>
<name>A0AAI8VI73_9PEZI</name>
<gene>
    <name evidence="7" type="ORF">KHLLAP_LOCUS5338</name>
</gene>
<dbReference type="InterPro" id="IPR007867">
    <property type="entry name" value="GMC_OxRtase_C"/>
</dbReference>
<protein>
    <submittedName>
        <fullName evidence="7">Uu.00g122640.m01.CDS01</fullName>
    </submittedName>
</protein>
<evidence type="ECO:0000259" key="6">
    <source>
        <dbReference type="PROSITE" id="PS00624"/>
    </source>
</evidence>
<evidence type="ECO:0000256" key="2">
    <source>
        <dbReference type="ARBA" id="ARBA00010790"/>
    </source>
</evidence>
<proteinExistence type="inferred from homology"/>
<dbReference type="Pfam" id="PF05199">
    <property type="entry name" value="GMC_oxred_C"/>
    <property type="match status" value="1"/>
</dbReference>
<dbReference type="SUPFAM" id="SSF51905">
    <property type="entry name" value="FAD/NAD(P)-binding domain"/>
    <property type="match status" value="1"/>
</dbReference>
<reference evidence="7" key="1">
    <citation type="submission" date="2023-10" db="EMBL/GenBank/DDBJ databases">
        <authorList>
            <person name="Hackl T."/>
        </authorList>
    </citation>
    <scope>NUCLEOTIDE SEQUENCE</scope>
</reference>